<feature type="domain" description="ABM" evidence="1">
    <location>
        <begin position="3"/>
        <end position="68"/>
    </location>
</feature>
<reference evidence="2" key="1">
    <citation type="submission" date="2020-05" db="EMBL/GenBank/DDBJ databases">
        <authorList>
            <person name="Chiriac C."/>
            <person name="Salcher M."/>
            <person name="Ghai R."/>
            <person name="Kavagutti S V."/>
        </authorList>
    </citation>
    <scope>NUCLEOTIDE SEQUENCE</scope>
</reference>
<dbReference type="Pfam" id="PF03992">
    <property type="entry name" value="ABM"/>
    <property type="match status" value="1"/>
</dbReference>
<dbReference type="SUPFAM" id="SSF54909">
    <property type="entry name" value="Dimeric alpha+beta barrel"/>
    <property type="match status" value="1"/>
</dbReference>
<proteinExistence type="predicted"/>
<dbReference type="AlphaFoldDB" id="A0A6J7GCZ9"/>
<sequence>MSITALLEVQLKPDAVDDGIAALNAILVDTRAFDGNEGVVVIQDKDDPARLVAVETWESLEADAKYREWRAGEGAPTSLVPFLAGAPKLTVGRQLDV</sequence>
<dbReference type="Gene3D" id="3.30.70.100">
    <property type="match status" value="1"/>
</dbReference>
<organism evidence="2">
    <name type="scientific">freshwater metagenome</name>
    <dbReference type="NCBI Taxonomy" id="449393"/>
    <lineage>
        <taxon>unclassified sequences</taxon>
        <taxon>metagenomes</taxon>
        <taxon>ecological metagenomes</taxon>
    </lineage>
</organism>
<name>A0A6J7GCZ9_9ZZZZ</name>
<evidence type="ECO:0000313" key="2">
    <source>
        <dbReference type="EMBL" id="CAB4901239.1"/>
    </source>
</evidence>
<dbReference type="InterPro" id="IPR011008">
    <property type="entry name" value="Dimeric_a/b-barrel"/>
</dbReference>
<accession>A0A6J7GCZ9</accession>
<dbReference type="InterPro" id="IPR007138">
    <property type="entry name" value="ABM_dom"/>
</dbReference>
<gene>
    <name evidence="2" type="ORF">UFOPK3564_00587</name>
</gene>
<dbReference type="EMBL" id="CAFBMK010000020">
    <property type="protein sequence ID" value="CAB4901239.1"/>
    <property type="molecule type" value="Genomic_DNA"/>
</dbReference>
<evidence type="ECO:0000259" key="1">
    <source>
        <dbReference type="Pfam" id="PF03992"/>
    </source>
</evidence>
<protein>
    <submittedName>
        <fullName evidence="2">Unannotated protein</fullName>
    </submittedName>
</protein>